<dbReference type="Pfam" id="PF10504">
    <property type="entry name" value="DUF2452"/>
    <property type="match status" value="1"/>
</dbReference>
<gene>
    <name evidence="2" type="primary">C7H1orf50</name>
</gene>
<protein>
    <submittedName>
        <fullName evidence="2">Uncharacterized protein C1orf50 homolog</fullName>
    </submittedName>
</protein>
<sequence length="194" mass="21800">MAARAEAENEAGMAGAFPAVPAEEGSAVVERGRPERFQLSPAARKARPSDLVALAEQLEKADDFIRANACNRLTVIAEQIRYLQEQARKVLEEANRDADLHHVACNFVKKPGKVYYLYKRENGQRYFSMLSPEEWGASCPSEFLGGYKLQHDMSWTPSDEMEKRDAELNVLEKLLNQQAPLPPCSEPNFRGLTM</sequence>
<keyword evidence="1" id="KW-1185">Reference proteome</keyword>
<proteinExistence type="predicted"/>
<name>A0ABM5EKV1_9SAUR</name>
<organism evidence="1 2">
    <name type="scientific">Pogona vitticeps</name>
    <name type="common">central bearded dragon</name>
    <dbReference type="NCBI Taxonomy" id="103695"/>
    <lineage>
        <taxon>Eukaryota</taxon>
        <taxon>Metazoa</taxon>
        <taxon>Chordata</taxon>
        <taxon>Craniata</taxon>
        <taxon>Vertebrata</taxon>
        <taxon>Euteleostomi</taxon>
        <taxon>Lepidosauria</taxon>
        <taxon>Squamata</taxon>
        <taxon>Bifurcata</taxon>
        <taxon>Unidentata</taxon>
        <taxon>Episquamata</taxon>
        <taxon>Toxicofera</taxon>
        <taxon>Iguania</taxon>
        <taxon>Acrodonta</taxon>
        <taxon>Agamidae</taxon>
        <taxon>Amphibolurinae</taxon>
        <taxon>Pogona</taxon>
    </lineage>
</organism>
<evidence type="ECO:0000313" key="2">
    <source>
        <dbReference type="RefSeq" id="XP_072833786.1"/>
    </source>
</evidence>
<dbReference type="GeneID" id="110086825"/>
<dbReference type="RefSeq" id="XP_072833786.1">
    <property type="nucleotide sequence ID" value="XM_072977685.1"/>
</dbReference>
<reference evidence="2" key="1">
    <citation type="submission" date="2025-08" db="UniProtKB">
        <authorList>
            <consortium name="RefSeq"/>
        </authorList>
    </citation>
    <scope>IDENTIFICATION</scope>
</reference>
<dbReference type="PANTHER" id="PTHR14553:SF1">
    <property type="entry name" value="SIMILAR TO CHROMOSOME 1 OPEN READING FRAME 50"/>
    <property type="match status" value="1"/>
</dbReference>
<evidence type="ECO:0000313" key="1">
    <source>
        <dbReference type="Proteomes" id="UP001652642"/>
    </source>
</evidence>
<dbReference type="Proteomes" id="UP001652642">
    <property type="component" value="Chromosome 7"/>
</dbReference>
<accession>A0ABM5EKV1</accession>
<dbReference type="InterPro" id="IPR019534">
    <property type="entry name" value="DUF2452"/>
</dbReference>
<dbReference type="PANTHER" id="PTHR14553">
    <property type="entry name" value="UNCHARACTERIZED PROTEIN C1ORF50"/>
    <property type="match status" value="1"/>
</dbReference>